<dbReference type="AlphaFoldDB" id="A0A1A9VQE6"/>
<dbReference type="Proteomes" id="UP000078200">
    <property type="component" value="Unassembled WGS sequence"/>
</dbReference>
<dbReference type="VEuPathDB" id="VectorBase:GAUT044304"/>
<evidence type="ECO:0000313" key="2">
    <source>
        <dbReference type="Proteomes" id="UP000078200"/>
    </source>
</evidence>
<sequence>MDKNQANRAVKGGALLLMLLKQMYPNLKITIEDYVGYGLTRYEKLLSDENIARVKIKSKEGKIFLIQLENKIKINSNAVGKLLLPKRKYQDGAKCVIVGPGHMSSNTTCYGVNIYNYRHWIQNKILDAERNEGRKVELESHEESFYSCYGYGYGYGYMCIKKEHTLHKS</sequence>
<dbReference type="EnsemblMetazoa" id="GAUT044304-RA">
    <property type="protein sequence ID" value="GAUT044304-PA"/>
    <property type="gene ID" value="GAUT044304"/>
</dbReference>
<protein>
    <submittedName>
        <fullName evidence="1">Uncharacterized protein</fullName>
    </submittedName>
</protein>
<reference evidence="1" key="1">
    <citation type="submission" date="2020-05" db="UniProtKB">
        <authorList>
            <consortium name="EnsemblMetazoa"/>
        </authorList>
    </citation>
    <scope>IDENTIFICATION</scope>
    <source>
        <strain evidence="1">TTRI</strain>
    </source>
</reference>
<organism evidence="1 2">
    <name type="scientific">Glossina austeni</name>
    <name type="common">Savannah tsetse fly</name>
    <dbReference type="NCBI Taxonomy" id="7395"/>
    <lineage>
        <taxon>Eukaryota</taxon>
        <taxon>Metazoa</taxon>
        <taxon>Ecdysozoa</taxon>
        <taxon>Arthropoda</taxon>
        <taxon>Hexapoda</taxon>
        <taxon>Insecta</taxon>
        <taxon>Pterygota</taxon>
        <taxon>Neoptera</taxon>
        <taxon>Endopterygota</taxon>
        <taxon>Diptera</taxon>
        <taxon>Brachycera</taxon>
        <taxon>Muscomorpha</taxon>
        <taxon>Hippoboscoidea</taxon>
        <taxon>Glossinidae</taxon>
        <taxon>Glossina</taxon>
    </lineage>
</organism>
<evidence type="ECO:0000313" key="1">
    <source>
        <dbReference type="EnsemblMetazoa" id="GAUT044304-PA"/>
    </source>
</evidence>
<keyword evidence="2" id="KW-1185">Reference proteome</keyword>
<accession>A0A1A9VQE6</accession>
<name>A0A1A9VQE6_GLOAU</name>
<proteinExistence type="predicted"/>